<feature type="region of interest" description="Disordered" evidence="1">
    <location>
        <begin position="115"/>
        <end position="137"/>
    </location>
</feature>
<accession>A0A433XCT3</accession>
<gene>
    <name evidence="3" type="ORF">EJP77_10975</name>
</gene>
<dbReference type="InterPro" id="IPR004675">
    <property type="entry name" value="AhpD_core"/>
</dbReference>
<evidence type="ECO:0000313" key="3">
    <source>
        <dbReference type="EMBL" id="RUT31892.1"/>
    </source>
</evidence>
<dbReference type="PANTHER" id="PTHR33930">
    <property type="entry name" value="ALKYL HYDROPEROXIDE REDUCTASE AHPD"/>
    <property type="match status" value="1"/>
</dbReference>
<dbReference type="RefSeq" id="WP_127199272.1">
    <property type="nucleotide sequence ID" value="NZ_RZNX01000003.1"/>
</dbReference>
<dbReference type="Proteomes" id="UP000272464">
    <property type="component" value="Unassembled WGS sequence"/>
</dbReference>
<protein>
    <submittedName>
        <fullName evidence="3">Carboxymuconolactone decarboxylase family protein</fullName>
    </submittedName>
</protein>
<dbReference type="Pfam" id="PF02627">
    <property type="entry name" value="CMD"/>
    <property type="match status" value="1"/>
</dbReference>
<dbReference type="InterPro" id="IPR029032">
    <property type="entry name" value="AhpD-like"/>
</dbReference>
<name>A0A433XCT3_9BACL</name>
<proteinExistence type="predicted"/>
<dbReference type="AlphaFoldDB" id="A0A433XCT3"/>
<dbReference type="OrthoDB" id="9806086at2"/>
<dbReference type="SUPFAM" id="SSF69118">
    <property type="entry name" value="AhpD-like"/>
    <property type="match status" value="1"/>
</dbReference>
<evidence type="ECO:0000256" key="1">
    <source>
        <dbReference type="SAM" id="MobiDB-lite"/>
    </source>
</evidence>
<dbReference type="InterPro" id="IPR003779">
    <property type="entry name" value="CMD-like"/>
</dbReference>
<evidence type="ECO:0000313" key="4">
    <source>
        <dbReference type="Proteomes" id="UP000272464"/>
    </source>
</evidence>
<comment type="caution">
    <text evidence="3">The sequence shown here is derived from an EMBL/GenBank/DDBJ whole genome shotgun (WGS) entry which is preliminary data.</text>
</comment>
<evidence type="ECO:0000259" key="2">
    <source>
        <dbReference type="Pfam" id="PF02627"/>
    </source>
</evidence>
<dbReference type="NCBIfam" id="TIGR00778">
    <property type="entry name" value="ahpD_dom"/>
    <property type="match status" value="1"/>
</dbReference>
<feature type="compositionally biased region" description="Basic and acidic residues" evidence="1">
    <location>
        <begin position="115"/>
        <end position="126"/>
    </location>
</feature>
<keyword evidence="4" id="KW-1185">Reference proteome</keyword>
<dbReference type="GO" id="GO:0051920">
    <property type="term" value="F:peroxiredoxin activity"/>
    <property type="evidence" value="ECO:0007669"/>
    <property type="project" value="InterPro"/>
</dbReference>
<feature type="domain" description="Carboxymuconolactone decarboxylase-like" evidence="2">
    <location>
        <begin position="28"/>
        <end position="107"/>
    </location>
</feature>
<dbReference type="PANTHER" id="PTHR33930:SF8">
    <property type="entry name" value="4-CARBOXYMUCONOLACTONE DECARBOXYLASE"/>
    <property type="match status" value="1"/>
</dbReference>
<dbReference type="EMBL" id="RZNX01000003">
    <property type="protein sequence ID" value="RUT31892.1"/>
    <property type="molecule type" value="Genomic_DNA"/>
</dbReference>
<reference evidence="3 4" key="1">
    <citation type="submission" date="2018-12" db="EMBL/GenBank/DDBJ databases">
        <authorList>
            <person name="Sun L."/>
            <person name="Chen Z."/>
        </authorList>
    </citation>
    <scope>NUCLEOTIDE SEQUENCE [LARGE SCALE GENOMIC DNA]</scope>
    <source>
        <strain evidence="3 4">3-5-3</strain>
    </source>
</reference>
<organism evidence="3 4">
    <name type="scientific">Paenibacillus zeisoli</name>
    <dbReference type="NCBI Taxonomy" id="2496267"/>
    <lineage>
        <taxon>Bacteria</taxon>
        <taxon>Bacillati</taxon>
        <taxon>Bacillota</taxon>
        <taxon>Bacilli</taxon>
        <taxon>Bacillales</taxon>
        <taxon>Paenibacillaceae</taxon>
        <taxon>Paenibacillus</taxon>
    </lineage>
</organism>
<sequence length="137" mass="15162">MKNPGDQSTNYYNSSNLKKVPELIRLAPQAAESFFAFEKEVYHELHTIPLKTKELIALAVAHVTGCPYCIDVHTQKFKSLGGTREEMFEAVLVATSTQAGAVLSHATHSLLAFEEEHSPREERTEEPPSPGTPSCFC</sequence>
<dbReference type="Gene3D" id="1.20.1290.10">
    <property type="entry name" value="AhpD-like"/>
    <property type="match status" value="1"/>
</dbReference>